<sequence>MLDLSTLVDVEPALVVANDLAHRGLVSSAGLRARYERPDGDGGMQHWPGTLATRIVLDLMDPAIESVGESRVAYLCFSQSLPRPETQVKVRDENGRVVARVDFAWPALGVFLEFDGRVKYGADGQTVWEEKRREDRIRELTGWRCIRLTWADLDDPVRTAARIRAVLAAAVERAS</sequence>
<dbReference type="AlphaFoldDB" id="A0A6J6TJP5"/>
<proteinExistence type="predicted"/>
<dbReference type="EMBL" id="CAEZYQ010000012">
    <property type="protein sequence ID" value="CAB4746983.1"/>
    <property type="molecule type" value="Genomic_DNA"/>
</dbReference>
<reference evidence="1" key="1">
    <citation type="submission" date="2020-05" db="EMBL/GenBank/DDBJ databases">
        <authorList>
            <person name="Chiriac C."/>
            <person name="Salcher M."/>
            <person name="Ghai R."/>
            <person name="Kavagutti S V."/>
        </authorList>
    </citation>
    <scope>NUCLEOTIDE SEQUENCE</scope>
</reference>
<organism evidence="1">
    <name type="scientific">freshwater metagenome</name>
    <dbReference type="NCBI Taxonomy" id="449393"/>
    <lineage>
        <taxon>unclassified sequences</taxon>
        <taxon>metagenomes</taxon>
        <taxon>ecological metagenomes</taxon>
    </lineage>
</organism>
<name>A0A6J6TJP5_9ZZZZ</name>
<accession>A0A6J6TJP5</accession>
<evidence type="ECO:0000313" key="1">
    <source>
        <dbReference type="EMBL" id="CAB4746983.1"/>
    </source>
</evidence>
<gene>
    <name evidence="1" type="ORF">UFOPK2761_01725</name>
</gene>
<protein>
    <submittedName>
        <fullName evidence="1">Unannotated protein</fullName>
    </submittedName>
</protein>